<dbReference type="Pfam" id="PF00076">
    <property type="entry name" value="RRM_1"/>
    <property type="match status" value="2"/>
</dbReference>
<keyword evidence="6" id="KW-1185">Reference proteome</keyword>
<gene>
    <name evidence="5" type="ORF">HO133_009819</name>
</gene>
<evidence type="ECO:0000313" key="5">
    <source>
        <dbReference type="EMBL" id="KAF6225817.1"/>
    </source>
</evidence>
<dbReference type="PANTHER" id="PTHR23003">
    <property type="entry name" value="RNA RECOGNITION MOTIF RRM DOMAIN CONTAINING PROTEIN"/>
    <property type="match status" value="1"/>
</dbReference>
<dbReference type="CDD" id="cd12339">
    <property type="entry name" value="RRM2_SRSF1_4_like"/>
    <property type="match status" value="1"/>
</dbReference>
<evidence type="ECO:0000259" key="4">
    <source>
        <dbReference type="PROSITE" id="PS50102"/>
    </source>
</evidence>
<dbReference type="InterPro" id="IPR035979">
    <property type="entry name" value="RBD_domain_sf"/>
</dbReference>
<evidence type="ECO:0000256" key="1">
    <source>
        <dbReference type="ARBA" id="ARBA00022884"/>
    </source>
</evidence>
<dbReference type="Gene3D" id="3.30.70.330">
    <property type="match status" value="2"/>
</dbReference>
<feature type="region of interest" description="Disordered" evidence="3">
    <location>
        <begin position="173"/>
        <end position="314"/>
    </location>
</feature>
<dbReference type="Proteomes" id="UP000593566">
    <property type="component" value="Unassembled WGS sequence"/>
</dbReference>
<keyword evidence="1 2" id="KW-0694">RNA-binding</keyword>
<comment type="caution">
    <text evidence="5">The sequence shown here is derived from an EMBL/GenBank/DDBJ whole genome shotgun (WGS) entry which is preliminary data.</text>
</comment>
<dbReference type="GO" id="GO:0003729">
    <property type="term" value="F:mRNA binding"/>
    <property type="evidence" value="ECO:0007669"/>
    <property type="project" value="TreeGrafter"/>
</dbReference>
<dbReference type="GeneID" id="59338214"/>
<dbReference type="RefSeq" id="XP_037154526.1">
    <property type="nucleotide sequence ID" value="XM_037300678.1"/>
</dbReference>
<evidence type="ECO:0000256" key="2">
    <source>
        <dbReference type="PROSITE-ProRule" id="PRU00176"/>
    </source>
</evidence>
<dbReference type="PANTHER" id="PTHR23003:SF51">
    <property type="entry name" value="SERINE-ARGININE PROTEIN 55"/>
    <property type="match status" value="1"/>
</dbReference>
<dbReference type="SUPFAM" id="SSF54928">
    <property type="entry name" value="RNA-binding domain, RBD"/>
    <property type="match status" value="1"/>
</dbReference>
<name>A0A8H6FER9_9LECA</name>
<dbReference type="AlphaFoldDB" id="A0A8H6FER9"/>
<dbReference type="GO" id="GO:0005737">
    <property type="term" value="C:cytoplasm"/>
    <property type="evidence" value="ECO:0007669"/>
    <property type="project" value="TreeGrafter"/>
</dbReference>
<evidence type="ECO:0000256" key="3">
    <source>
        <dbReference type="SAM" id="MobiDB-lite"/>
    </source>
</evidence>
<dbReference type="SMART" id="SM00360">
    <property type="entry name" value="RRM"/>
    <property type="match status" value="2"/>
</dbReference>
<protein>
    <recommendedName>
        <fullName evidence="4">RRM domain-containing protein</fullName>
    </recommendedName>
</protein>
<dbReference type="InterPro" id="IPR000504">
    <property type="entry name" value="RRM_dom"/>
</dbReference>
<feature type="domain" description="RRM" evidence="4">
    <location>
        <begin position="8"/>
        <end position="79"/>
    </location>
</feature>
<feature type="compositionally biased region" description="Pro residues" evidence="3">
    <location>
        <begin position="244"/>
        <end position="263"/>
    </location>
</feature>
<sequence>MSAEVSSTRLYLGNLPRDVTKEDIQNHFKDGTGNITEIKLMNGFGFIEYDDALDARDVVPAFHGSDMNGSRLTVQFARGSRQRDFPAPDRTHPRPRRTAYRMQISGLPGETSWQDLKDFARRSGLDVVYSEVGRDRDGKGFVEFETAGDLKVAVDKLDNQDFKGASVRCLADTQDEVPRNDRYRSRSPPPFRRGGGGGGGYPPSDGYYGRGPPPSRGYSPRRDDYRRRSPPRDDYYSRHSSYRSPPPPRAARPPVDDPYPPPARSGYRDDPYGAPPRRGYEDPYAANGYDRPRARSPPRAYGGYDERPPPPRYW</sequence>
<feature type="compositionally biased region" description="Basic and acidic residues" evidence="3">
    <location>
        <begin position="304"/>
        <end position="314"/>
    </location>
</feature>
<dbReference type="InterPro" id="IPR012677">
    <property type="entry name" value="Nucleotide-bd_a/b_plait_sf"/>
</dbReference>
<evidence type="ECO:0000313" key="6">
    <source>
        <dbReference type="Proteomes" id="UP000593566"/>
    </source>
</evidence>
<accession>A0A8H6FER9</accession>
<reference evidence="5 6" key="1">
    <citation type="journal article" date="2020" name="Genomics">
        <title>Complete, high-quality genomes from long-read metagenomic sequencing of two wolf lichen thalli reveals enigmatic genome architecture.</title>
        <authorList>
            <person name="McKenzie S.K."/>
            <person name="Walston R.F."/>
            <person name="Allen J.L."/>
        </authorList>
    </citation>
    <scope>NUCLEOTIDE SEQUENCE [LARGE SCALE GENOMIC DNA]</scope>
    <source>
        <strain evidence="5">WasteWater1</strain>
    </source>
</reference>
<feature type="compositionally biased region" description="Basic and acidic residues" evidence="3">
    <location>
        <begin position="220"/>
        <end position="237"/>
    </location>
</feature>
<dbReference type="PROSITE" id="PS50102">
    <property type="entry name" value="RRM"/>
    <property type="match status" value="2"/>
</dbReference>
<feature type="domain" description="RRM" evidence="4">
    <location>
        <begin position="100"/>
        <end position="168"/>
    </location>
</feature>
<organism evidence="5 6">
    <name type="scientific">Letharia lupina</name>
    <dbReference type="NCBI Taxonomy" id="560253"/>
    <lineage>
        <taxon>Eukaryota</taxon>
        <taxon>Fungi</taxon>
        <taxon>Dikarya</taxon>
        <taxon>Ascomycota</taxon>
        <taxon>Pezizomycotina</taxon>
        <taxon>Lecanoromycetes</taxon>
        <taxon>OSLEUM clade</taxon>
        <taxon>Lecanoromycetidae</taxon>
        <taxon>Lecanorales</taxon>
        <taxon>Lecanorineae</taxon>
        <taxon>Parmeliaceae</taxon>
        <taxon>Letharia</taxon>
    </lineage>
</organism>
<dbReference type="InterPro" id="IPR050374">
    <property type="entry name" value="RRT5_SRSF_SR"/>
</dbReference>
<dbReference type="EMBL" id="JACCJB010000007">
    <property type="protein sequence ID" value="KAF6225817.1"/>
    <property type="molecule type" value="Genomic_DNA"/>
</dbReference>
<dbReference type="GO" id="GO:0005634">
    <property type="term" value="C:nucleus"/>
    <property type="evidence" value="ECO:0007669"/>
    <property type="project" value="TreeGrafter"/>
</dbReference>
<proteinExistence type="predicted"/>